<dbReference type="Proteomes" id="UP001470230">
    <property type="component" value="Unassembled WGS sequence"/>
</dbReference>
<evidence type="ECO:0000313" key="2">
    <source>
        <dbReference type="Proteomes" id="UP001470230"/>
    </source>
</evidence>
<accession>A0ABR2KJH5</accession>
<sequence length="191" mass="22335">MEEYYWNSYTEKNKIDSFKNKMLIQFTNEPSYELIQSLRCSDSSTKDRNEQLLVDLRNIQKYASQTIQTLNFSFASFVEKCFLVNATDVPYVYKHIQDTINIIDQSELSDKYFNNLYENQYSQLKIMENIFRAIAEGMTSLRGGDANLALNDPDLIKQPDLEKPLSKLLLLSNLVSGNFCMLFRSYPKHFI</sequence>
<reference evidence="1 2" key="1">
    <citation type="submission" date="2024-04" db="EMBL/GenBank/DDBJ databases">
        <title>Tritrichomonas musculus Genome.</title>
        <authorList>
            <person name="Alves-Ferreira E."/>
            <person name="Grigg M."/>
            <person name="Lorenzi H."/>
            <person name="Galac M."/>
        </authorList>
    </citation>
    <scope>NUCLEOTIDE SEQUENCE [LARGE SCALE GENOMIC DNA]</scope>
    <source>
        <strain evidence="1 2">EAF2021</strain>
    </source>
</reference>
<name>A0ABR2KJH5_9EUKA</name>
<keyword evidence="2" id="KW-1185">Reference proteome</keyword>
<organism evidence="1 2">
    <name type="scientific">Tritrichomonas musculus</name>
    <dbReference type="NCBI Taxonomy" id="1915356"/>
    <lineage>
        <taxon>Eukaryota</taxon>
        <taxon>Metamonada</taxon>
        <taxon>Parabasalia</taxon>
        <taxon>Tritrichomonadida</taxon>
        <taxon>Tritrichomonadidae</taxon>
        <taxon>Tritrichomonas</taxon>
    </lineage>
</organism>
<proteinExistence type="predicted"/>
<gene>
    <name evidence="1" type="ORF">M9Y10_028485</name>
</gene>
<comment type="caution">
    <text evidence="1">The sequence shown here is derived from an EMBL/GenBank/DDBJ whole genome shotgun (WGS) entry which is preliminary data.</text>
</comment>
<protein>
    <submittedName>
        <fullName evidence="1">Uncharacterized protein</fullName>
    </submittedName>
</protein>
<dbReference type="EMBL" id="JAPFFF010000004">
    <property type="protein sequence ID" value="KAK8891277.1"/>
    <property type="molecule type" value="Genomic_DNA"/>
</dbReference>
<evidence type="ECO:0000313" key="1">
    <source>
        <dbReference type="EMBL" id="KAK8891277.1"/>
    </source>
</evidence>